<organism evidence="1">
    <name type="scientific">plant metagenome</name>
    <dbReference type="NCBI Taxonomy" id="1297885"/>
    <lineage>
        <taxon>unclassified sequences</taxon>
        <taxon>metagenomes</taxon>
        <taxon>organismal metagenomes</taxon>
    </lineage>
</organism>
<accession>A0A484QTH3</accession>
<reference evidence="1" key="1">
    <citation type="submission" date="2019-03" db="EMBL/GenBank/DDBJ databases">
        <authorList>
            <person name="Danneels B."/>
        </authorList>
    </citation>
    <scope>NUCLEOTIDE SEQUENCE</scope>
</reference>
<name>A0A484QTH3_9ZZZZ</name>
<evidence type="ECO:0000313" key="1">
    <source>
        <dbReference type="EMBL" id="VFR40361.1"/>
    </source>
</evidence>
<evidence type="ECO:0000313" key="2">
    <source>
        <dbReference type="EMBL" id="VFR65489.1"/>
    </source>
</evidence>
<dbReference type="EMBL" id="CAADID010000016">
    <property type="protein sequence ID" value="VFR65489.1"/>
    <property type="molecule type" value="Genomic_DNA"/>
</dbReference>
<sequence length="629" mass="69863">MDPRAHASTQQQQSGSLYGFDMSRYVMSEEACQGSAHDVSVRALTHGGIYPLVHAWQVLALADRAALTVFERHPSLQVQPQRPEGDALVLYVNTLGRLHARAADAPRVSYDENDRADDLGYVPLTAALRAEIDAEQARLQASEEAALAEVHAAVAELHANGELPRVLEEVIDHVEHVESVCFYLGDRFYALMDRYANLIDDKRSRGFLSLLRDKPFEAWEADEVLSVGALHALFISGRSVRFEEFNGTLLSARRLLDRLAELAASYSAAGNEIEVSPELGLFARAAAIREQTLRGIGKSWLRYRWIYGLNFQKVESILDRNESDEADDVWWQEFEQDYRALVGGPAGFVPTEHAGMAQLAQAAVALDASGVACERGSDAVASWTEYLIERLVGSAVLATQADYGMSSSLRDISKLISYDEATLLANLHALTPPDFFTCFVSRDLIEGVGTAEAGVIAASVQKRMQFNRWHFIPGNLERPMILKSRHWYYPPLVPDIAVHADMHRAAHNRARVKFSIRSPGPDMSRPPLPIAGRYFRGFYDVRVVRMEGEEFDVSDILRVRRRTLWMESVYAALTQYLMSSRAVRLVTRGFQAGTYQDLIGDGSAQGGLTRPVALTALRGDGSDRLVVHG</sequence>
<dbReference type="EMBL" id="CAADIG010000011">
    <property type="protein sequence ID" value="VFR40361.1"/>
    <property type="molecule type" value="Genomic_DNA"/>
</dbReference>
<protein>
    <submittedName>
        <fullName evidence="1">Uncharacterized protein</fullName>
    </submittedName>
</protein>
<dbReference type="AlphaFoldDB" id="A0A484QTH3"/>
<gene>
    <name evidence="1" type="ORF">ANT2_1426</name>
    <name evidence="2" type="ORF">ANT3_1426</name>
</gene>
<proteinExistence type="predicted"/>